<dbReference type="RefSeq" id="WP_311632918.1">
    <property type="nucleotide sequence ID" value="NZ_JAVREN010000051.1"/>
</dbReference>
<name>A0ABU2LEF2_9ACTN</name>
<comment type="caution">
    <text evidence="1">The sequence shown here is derived from an EMBL/GenBank/DDBJ whole genome shotgun (WGS) entry which is preliminary data.</text>
</comment>
<accession>A0ABU2LEF2</accession>
<evidence type="ECO:0000313" key="2">
    <source>
        <dbReference type="Proteomes" id="UP001183388"/>
    </source>
</evidence>
<dbReference type="EMBL" id="JAVREN010000051">
    <property type="protein sequence ID" value="MDT0309946.1"/>
    <property type="molecule type" value="Genomic_DNA"/>
</dbReference>
<protein>
    <submittedName>
        <fullName evidence="1">Uncharacterized protein</fullName>
    </submittedName>
</protein>
<sequence>MPESHVLSKPAPAPPQRPCGHCGRALWPDITVQGRPPLLVCPSCASPRARFWHRHEGRHCPLGYPWPLHQDPGGCRFICC</sequence>
<gene>
    <name evidence="1" type="ORF">RM780_23760</name>
</gene>
<keyword evidence="2" id="KW-1185">Reference proteome</keyword>
<reference evidence="2" key="1">
    <citation type="submission" date="2023-07" db="EMBL/GenBank/DDBJ databases">
        <title>30 novel species of actinomycetes from the DSMZ collection.</title>
        <authorList>
            <person name="Nouioui I."/>
        </authorList>
    </citation>
    <scope>NUCLEOTIDE SEQUENCE [LARGE SCALE GENOMIC DNA]</scope>
    <source>
        <strain evidence="2">DSM 44917</strain>
    </source>
</reference>
<dbReference type="Proteomes" id="UP001183388">
    <property type="component" value="Unassembled WGS sequence"/>
</dbReference>
<organism evidence="1 2">
    <name type="scientific">Streptomyces boetiae</name>
    <dbReference type="NCBI Taxonomy" id="3075541"/>
    <lineage>
        <taxon>Bacteria</taxon>
        <taxon>Bacillati</taxon>
        <taxon>Actinomycetota</taxon>
        <taxon>Actinomycetes</taxon>
        <taxon>Kitasatosporales</taxon>
        <taxon>Streptomycetaceae</taxon>
        <taxon>Streptomyces</taxon>
    </lineage>
</organism>
<proteinExistence type="predicted"/>
<evidence type="ECO:0000313" key="1">
    <source>
        <dbReference type="EMBL" id="MDT0309946.1"/>
    </source>
</evidence>